<gene>
    <name evidence="1" type="ORF">NM208_g6395</name>
</gene>
<reference evidence="1" key="1">
    <citation type="submission" date="2022-08" db="EMBL/GenBank/DDBJ databases">
        <title>Genome Sequence of Fusarium decemcellulare.</title>
        <authorList>
            <person name="Buettner E."/>
        </authorList>
    </citation>
    <scope>NUCLEOTIDE SEQUENCE</scope>
    <source>
        <strain evidence="1">Babe19</strain>
    </source>
</reference>
<name>A0ACC1SD77_9HYPO</name>
<proteinExistence type="predicted"/>
<protein>
    <submittedName>
        <fullName evidence="1">Uncharacterized protein</fullName>
    </submittedName>
</protein>
<sequence length="900" mass="103047">MSQSNKEARILLALQAYQNTPKLSLRGAAKLYQVKHSTLFDRYNGIQARVNTIPNSRRLSDLEEQILIYFILDLDSRGFPPRLRGVKEMADQLLADRDALPVGARWAHNFVRRHPDLKTRFFRKYDYQRAKCEDPAIIRNWFTLVANTISKYGIRSDDLYNFDETGFLMGMIASGMVVTGSERRSKPKSVQPGNREWITVIQAINADGQAISPFIIGAGQYHLANWYRDSNLPGDWAIATTQNGWTDNETGLEWLKHFDWCTAKRSNSRYRLLIHDGHESHHSIEFERYCEEKKIIRLCMPPHSSHILQPLDVGCFSVLKNAYGQEIEHLIRCSITHVSKTEFFPAFYAAFQATMTEKNIKSAFRGAGLVPLDPESVVSKLDVQLRTPTPAEEVAKPSTPWVSKTPKTVLEAQSHYPNDIVPDRKEFIYSALFILVLSISRETDAGLVAEACSNLTEAECSELMDRQHRVRTALWIYSSIFVAKLPAWTNFWEHLPRPLQALRRSARIDLKSTLKDFDLGFSDCLNAHFTEKVTCSQRASTVPDGDLCSENKLMCSQDCLKCLHWKELHMELNQREAMGEYLIFRGFNTLNDRVLGYMSTESDKILAPKGKDECDTAESALIDHLMKQRDRFYLGMTDLDSAYCVEHSARWLKLANIFGDAAFLMGAAAELTFPVINLSRSLREGSSFNFMALEGRLLSSSSWLKARCSKLNGLLQALLQISDPENEVARVRAFQRLLRQKVRDAFGSSFLDAYDPSEEDMHEAMVLITMFSRYSPCHSEASVMDKHKRYIWNLLDFSAAKIAEEVYEGRRTANEEHFVRPQRFGQILQKVQCEFIFQYHCHQLSGHIGDFSAKGDTMRQRVSRIMTSCNNLFLNLYYKRGDNDPLEAEVRKAFEGLFED</sequence>
<dbReference type="Proteomes" id="UP001148629">
    <property type="component" value="Unassembled WGS sequence"/>
</dbReference>
<evidence type="ECO:0000313" key="2">
    <source>
        <dbReference type="Proteomes" id="UP001148629"/>
    </source>
</evidence>
<accession>A0ACC1SD77</accession>
<evidence type="ECO:0000313" key="1">
    <source>
        <dbReference type="EMBL" id="KAJ3537253.1"/>
    </source>
</evidence>
<dbReference type="EMBL" id="JANRMS010000591">
    <property type="protein sequence ID" value="KAJ3537253.1"/>
    <property type="molecule type" value="Genomic_DNA"/>
</dbReference>
<comment type="caution">
    <text evidence="1">The sequence shown here is derived from an EMBL/GenBank/DDBJ whole genome shotgun (WGS) entry which is preliminary data.</text>
</comment>
<organism evidence="1 2">
    <name type="scientific">Fusarium decemcellulare</name>
    <dbReference type="NCBI Taxonomy" id="57161"/>
    <lineage>
        <taxon>Eukaryota</taxon>
        <taxon>Fungi</taxon>
        <taxon>Dikarya</taxon>
        <taxon>Ascomycota</taxon>
        <taxon>Pezizomycotina</taxon>
        <taxon>Sordariomycetes</taxon>
        <taxon>Hypocreomycetidae</taxon>
        <taxon>Hypocreales</taxon>
        <taxon>Nectriaceae</taxon>
        <taxon>Fusarium</taxon>
        <taxon>Fusarium decemcellulare species complex</taxon>
    </lineage>
</organism>
<keyword evidence="2" id="KW-1185">Reference proteome</keyword>